<sequence>MSLAIATLSVATTATAQDLPPVLDHYPDCQYDTISSASVKKKFVIKSGSIDRESEQRAIREAIFELRQQAQNAQAYGVILTGWSNHVARWSNVLEDVREGGRLDNHKPELEVFGDLIGHCDGAMRFSNRVTPINQYGQQQMALGGIHGLKKTIVFNVEPGNPRYQPTLAHSIVDFDRGAYGAKLGMTMSQIEQVYGTPSLRFAMTKDTVLLSYGRRQWLVFNNDQLVEITTENRWFSSDLVNHIPFDERFDDDQWQLWGTVSNNTAFDQLKSKIDKKMDADDHSVVIQDGDQQLTLWLTGVVENNNQISRKVTGYTLSQQHVEQTKLALNPNQINAVISNHFNQQTETELESQHVEDFAIGEIWVSKTAKMLLFDDHVTVLLKGKSVDKLYFLEHVFSDQWQPRDQPWSFLRVSQGQSMEDAIAILGDDAFAEEDSIELMADNYSKELYFYDGKLIAAEVTIY</sequence>
<reference evidence="2" key="1">
    <citation type="journal article" date="2019" name="Int. J. Syst. Evol. Microbiol.">
        <title>The Global Catalogue of Microorganisms (GCM) 10K type strain sequencing project: providing services to taxonomists for standard genome sequencing and annotation.</title>
        <authorList>
            <consortium name="The Broad Institute Genomics Platform"/>
            <consortium name="The Broad Institute Genome Sequencing Center for Infectious Disease"/>
            <person name="Wu L."/>
            <person name="Ma J."/>
        </authorList>
    </citation>
    <scope>NUCLEOTIDE SEQUENCE [LARGE SCALE GENOMIC DNA]</scope>
    <source>
        <strain evidence="2">CGMCC 1.10130</strain>
    </source>
</reference>
<comment type="caution">
    <text evidence="1">The sequence shown here is derived from an EMBL/GenBank/DDBJ whole genome shotgun (WGS) entry which is preliminary data.</text>
</comment>
<accession>A0A8J2XPT4</accession>
<dbReference type="AlphaFoldDB" id="A0A8J2XPT4"/>
<name>A0A8J2XPT4_9GAMM</name>
<proteinExistence type="predicted"/>
<protein>
    <submittedName>
        <fullName evidence="1">Uncharacterized protein</fullName>
    </submittedName>
</protein>
<dbReference type="Proteomes" id="UP000619743">
    <property type="component" value="Unassembled WGS sequence"/>
</dbReference>
<gene>
    <name evidence="1" type="ORF">GCM10011369_25550</name>
</gene>
<dbReference type="EMBL" id="BMDX01000013">
    <property type="protein sequence ID" value="GGA82457.1"/>
    <property type="molecule type" value="Genomic_DNA"/>
</dbReference>
<evidence type="ECO:0000313" key="1">
    <source>
        <dbReference type="EMBL" id="GGA82457.1"/>
    </source>
</evidence>
<organism evidence="1 2">
    <name type="scientific">Neiella marina</name>
    <dbReference type="NCBI Taxonomy" id="508461"/>
    <lineage>
        <taxon>Bacteria</taxon>
        <taxon>Pseudomonadati</taxon>
        <taxon>Pseudomonadota</taxon>
        <taxon>Gammaproteobacteria</taxon>
        <taxon>Alteromonadales</taxon>
        <taxon>Echinimonadaceae</taxon>
        <taxon>Neiella</taxon>
    </lineage>
</organism>
<evidence type="ECO:0000313" key="2">
    <source>
        <dbReference type="Proteomes" id="UP000619743"/>
    </source>
</evidence>
<keyword evidence="2" id="KW-1185">Reference proteome</keyword>